<dbReference type="Gene3D" id="3.20.20.450">
    <property type="entry name" value="EAL domain"/>
    <property type="match status" value="1"/>
</dbReference>
<protein>
    <submittedName>
        <fullName evidence="3">EAL domain-containing protein</fullName>
    </submittedName>
</protein>
<sequence>MRLIKSVSILLIIFILGTPSSSSGTPLKSEAVIFGGDAMYPPFEWLRGEKAAGFHVDLALAIGEVSGRKIDYRLGSWPDMVKALEAGTIDVLPMLVSEERKAKFLFSSTIHNLEHAYYAHPGAPTVQSLQDLQGKRIAVEDLSYAQAKLMGSDFDLVLTDSTLDALKTVLSGSADYAILATATADYLLDRERIGLVRVGLPFWPQEYAFAVRKDRLDLAVWVQDSLNRAISEGLYQEVFDRWEDQITPSATTFSEALERAAIILVPLVMVAGLGWAWIVLLRRTVRARTHDLQSELKRREEAEEQIRYFADHDTHTDLPELHHFVALAKERLSNETEASDAREVALLKLAELEDVIQTFGYNTEQQFVSIFAQRLREANFEGKGYLGRGIFIVMCQAGKLKRRLDALSGQIQIGDLNIYPQLIVGATRWPDHSSNFEKIVQRAETALAVAKAHNRDWVMYEKAFEPDELSIRLVTDFRDSAGKEIFPVLQPQVDLNTGRVVAAEALVRWQHPELGVVSPAKFVPVLEKAGLIGQITRKMIENSARLSRNLAEAGIDCIISVNVSAQDVIADGLVDFLTDELARHAVLPRVRRQNIWHKLGRGLAEYGPRLGVDIKRRAFGVASADVRWSVV</sequence>
<dbReference type="Pfam" id="PF00990">
    <property type="entry name" value="GGDEF"/>
    <property type="match status" value="1"/>
</dbReference>
<dbReference type="EMBL" id="JBHSCR010000001">
    <property type="protein sequence ID" value="MFC4346858.1"/>
    <property type="molecule type" value="Genomic_DNA"/>
</dbReference>
<name>A0ABV8U8Q3_9PROT</name>
<dbReference type="InterPro" id="IPR035919">
    <property type="entry name" value="EAL_sf"/>
</dbReference>
<dbReference type="SUPFAM" id="SSF53850">
    <property type="entry name" value="Periplasmic binding protein-like II"/>
    <property type="match status" value="1"/>
</dbReference>
<dbReference type="PANTHER" id="PTHR33121">
    <property type="entry name" value="CYCLIC DI-GMP PHOSPHODIESTERASE PDEF"/>
    <property type="match status" value="1"/>
</dbReference>
<dbReference type="CDD" id="cd01948">
    <property type="entry name" value="EAL"/>
    <property type="match status" value="1"/>
</dbReference>
<dbReference type="SUPFAM" id="SSF141868">
    <property type="entry name" value="EAL domain-like"/>
    <property type="match status" value="1"/>
</dbReference>
<evidence type="ECO:0000313" key="3">
    <source>
        <dbReference type="EMBL" id="MFC4346858.1"/>
    </source>
</evidence>
<keyword evidence="1" id="KW-0472">Membrane</keyword>
<dbReference type="InterPro" id="IPR050706">
    <property type="entry name" value="Cyclic-di-GMP_PDE-like"/>
</dbReference>
<dbReference type="Pfam" id="PF00497">
    <property type="entry name" value="SBP_bac_3"/>
    <property type="match status" value="1"/>
</dbReference>
<comment type="caution">
    <text evidence="3">The sequence shown here is derived from an EMBL/GenBank/DDBJ whole genome shotgun (WGS) entry which is preliminary data.</text>
</comment>
<dbReference type="InterPro" id="IPR000160">
    <property type="entry name" value="GGDEF_dom"/>
</dbReference>
<dbReference type="Gene3D" id="3.30.70.270">
    <property type="match status" value="1"/>
</dbReference>
<dbReference type="RefSeq" id="WP_068147929.1">
    <property type="nucleotide sequence ID" value="NZ_JBHSCR010000001.1"/>
</dbReference>
<proteinExistence type="predicted"/>
<dbReference type="InterPro" id="IPR001633">
    <property type="entry name" value="EAL_dom"/>
</dbReference>
<dbReference type="CDD" id="cd13704">
    <property type="entry name" value="PBP2_HisK"/>
    <property type="match status" value="1"/>
</dbReference>
<reference evidence="4" key="1">
    <citation type="journal article" date="2019" name="Int. J. Syst. Evol. Microbiol.">
        <title>The Global Catalogue of Microorganisms (GCM) 10K type strain sequencing project: providing services to taxonomists for standard genome sequencing and annotation.</title>
        <authorList>
            <consortium name="The Broad Institute Genomics Platform"/>
            <consortium name="The Broad Institute Genome Sequencing Center for Infectious Disease"/>
            <person name="Wu L."/>
            <person name="Ma J."/>
        </authorList>
    </citation>
    <scope>NUCLEOTIDE SEQUENCE [LARGE SCALE GENOMIC DNA]</scope>
    <source>
        <strain evidence="4">CGMCC 1.15304</strain>
    </source>
</reference>
<dbReference type="Gene3D" id="3.40.190.10">
    <property type="entry name" value="Periplasmic binding protein-like II"/>
    <property type="match status" value="2"/>
</dbReference>
<dbReference type="Pfam" id="PF00563">
    <property type="entry name" value="EAL"/>
    <property type="match status" value="1"/>
</dbReference>
<gene>
    <name evidence="3" type="ORF">ACFO5Q_03250</name>
</gene>
<dbReference type="InterPro" id="IPR029787">
    <property type="entry name" value="Nucleotide_cyclase"/>
</dbReference>
<dbReference type="SMART" id="SM00267">
    <property type="entry name" value="GGDEF"/>
    <property type="match status" value="1"/>
</dbReference>
<dbReference type="PROSITE" id="PS50883">
    <property type="entry name" value="EAL"/>
    <property type="match status" value="1"/>
</dbReference>
<accession>A0ABV8U8Q3</accession>
<keyword evidence="1" id="KW-1133">Transmembrane helix</keyword>
<dbReference type="InterPro" id="IPR001638">
    <property type="entry name" value="Solute-binding_3/MltF_N"/>
</dbReference>
<evidence type="ECO:0000259" key="2">
    <source>
        <dbReference type="PROSITE" id="PS50883"/>
    </source>
</evidence>
<dbReference type="SMART" id="SM00062">
    <property type="entry name" value="PBPb"/>
    <property type="match status" value="1"/>
</dbReference>
<dbReference type="SUPFAM" id="SSF55073">
    <property type="entry name" value="Nucleotide cyclase"/>
    <property type="match status" value="1"/>
</dbReference>
<feature type="domain" description="EAL" evidence="2">
    <location>
        <begin position="466"/>
        <end position="631"/>
    </location>
</feature>
<dbReference type="PANTHER" id="PTHR33121:SF70">
    <property type="entry name" value="SIGNALING PROTEIN YKOW"/>
    <property type="match status" value="1"/>
</dbReference>
<keyword evidence="1" id="KW-0812">Transmembrane</keyword>
<evidence type="ECO:0000313" key="4">
    <source>
        <dbReference type="Proteomes" id="UP001595776"/>
    </source>
</evidence>
<dbReference type="SMART" id="SM00052">
    <property type="entry name" value="EAL"/>
    <property type="match status" value="1"/>
</dbReference>
<dbReference type="InterPro" id="IPR043128">
    <property type="entry name" value="Rev_trsase/Diguanyl_cyclase"/>
</dbReference>
<evidence type="ECO:0000256" key="1">
    <source>
        <dbReference type="SAM" id="Phobius"/>
    </source>
</evidence>
<organism evidence="3 4">
    <name type="scientific">Kordiimonas lipolytica</name>
    <dbReference type="NCBI Taxonomy" id="1662421"/>
    <lineage>
        <taxon>Bacteria</taxon>
        <taxon>Pseudomonadati</taxon>
        <taxon>Pseudomonadota</taxon>
        <taxon>Alphaproteobacteria</taxon>
        <taxon>Kordiimonadales</taxon>
        <taxon>Kordiimonadaceae</taxon>
        <taxon>Kordiimonas</taxon>
    </lineage>
</organism>
<feature type="transmembrane region" description="Helical" evidence="1">
    <location>
        <begin position="260"/>
        <end position="280"/>
    </location>
</feature>
<dbReference type="Proteomes" id="UP001595776">
    <property type="component" value="Unassembled WGS sequence"/>
</dbReference>
<keyword evidence="4" id="KW-1185">Reference proteome</keyword>